<evidence type="ECO:0000256" key="1">
    <source>
        <dbReference type="ARBA" id="ARBA00004651"/>
    </source>
</evidence>
<evidence type="ECO:0000256" key="3">
    <source>
        <dbReference type="ARBA" id="ARBA00022475"/>
    </source>
</evidence>
<name>A0A4Q1KSF6_9CELL</name>
<dbReference type="PRINTS" id="PR00953">
    <property type="entry name" value="TYPE3IMRPROT"/>
</dbReference>
<keyword evidence="6 7" id="KW-0472">Membrane</keyword>
<keyword evidence="11" id="KW-1185">Reference proteome</keyword>
<feature type="transmembrane region" description="Helical" evidence="7">
    <location>
        <begin position="215"/>
        <end position="235"/>
    </location>
</feature>
<feature type="transmembrane region" description="Helical" evidence="7">
    <location>
        <begin position="181"/>
        <end position="203"/>
    </location>
</feature>
<sequence>MTFDIDQAWLQATLLAGVRLAAFMLLAPPFSHKAIPRQVRAILAVSLGLVVSGRVAPTYEAVGTATFFAHVVAEAATGAMLGTLVMIVFSAVTAAGSHLDLFGGFSVGMAFDPQTNVSGSQFTRLFALATVVLMFTSDAYQLVILGLARSYDVVPVGAFAGVPAGSFIDALTGSFVAGLQIAGPIVVVLFLADVGLGLVTRVAPALNAFALGFPLKIFLTLSLVGTVLIALPHALSALTAQALELMGGVG</sequence>
<evidence type="ECO:0000313" key="10">
    <source>
        <dbReference type="Proteomes" id="UP000289805"/>
    </source>
</evidence>
<accession>A0A4Q1KSF6</accession>
<dbReference type="GO" id="GO:0005886">
    <property type="term" value="C:plasma membrane"/>
    <property type="evidence" value="ECO:0007669"/>
    <property type="project" value="UniProtKB-SubCell"/>
</dbReference>
<evidence type="ECO:0000256" key="7">
    <source>
        <dbReference type="SAM" id="Phobius"/>
    </source>
</evidence>
<dbReference type="PANTHER" id="PTHR30065:SF1">
    <property type="entry name" value="SURFACE PRESENTATION OF ANTIGENS PROTEIN SPAR"/>
    <property type="match status" value="1"/>
</dbReference>
<dbReference type="OrthoDB" id="9807748at2"/>
<feature type="transmembrane region" description="Helical" evidence="7">
    <location>
        <begin position="6"/>
        <end position="27"/>
    </location>
</feature>
<evidence type="ECO:0000313" key="9">
    <source>
        <dbReference type="EMBL" id="RXR32902.1"/>
    </source>
</evidence>
<dbReference type="EMBL" id="SDJQ01000016">
    <property type="protein sequence ID" value="RXR32902.1"/>
    <property type="molecule type" value="Genomic_DNA"/>
</dbReference>
<keyword evidence="4 7" id="KW-0812">Transmembrane</keyword>
<evidence type="ECO:0000256" key="5">
    <source>
        <dbReference type="ARBA" id="ARBA00022989"/>
    </source>
</evidence>
<evidence type="ECO:0000256" key="4">
    <source>
        <dbReference type="ARBA" id="ARBA00022692"/>
    </source>
</evidence>
<dbReference type="Pfam" id="PF01311">
    <property type="entry name" value="Bac_export_1"/>
    <property type="match status" value="1"/>
</dbReference>
<organism evidence="9 10">
    <name type="scientific">Oerskovia turbata</name>
    <dbReference type="NCBI Taxonomy" id="1713"/>
    <lineage>
        <taxon>Bacteria</taxon>
        <taxon>Bacillati</taxon>
        <taxon>Actinomycetota</taxon>
        <taxon>Actinomycetes</taxon>
        <taxon>Micrococcales</taxon>
        <taxon>Cellulomonadaceae</taxon>
        <taxon>Oerskovia</taxon>
    </lineage>
</organism>
<evidence type="ECO:0000313" key="8">
    <source>
        <dbReference type="EMBL" id="RXR23632.1"/>
    </source>
</evidence>
<keyword evidence="5 7" id="KW-1133">Transmembrane helix</keyword>
<dbReference type="GO" id="GO:0006605">
    <property type="term" value="P:protein targeting"/>
    <property type="evidence" value="ECO:0007669"/>
    <property type="project" value="InterPro"/>
</dbReference>
<evidence type="ECO:0000313" key="11">
    <source>
        <dbReference type="Proteomes" id="UP000290517"/>
    </source>
</evidence>
<dbReference type="RefSeq" id="WP_030152071.1">
    <property type="nucleotide sequence ID" value="NZ_JOFV01000011.1"/>
</dbReference>
<dbReference type="EMBL" id="SDJR01000010">
    <property type="protein sequence ID" value="RXR23632.1"/>
    <property type="molecule type" value="Genomic_DNA"/>
</dbReference>
<dbReference type="STRING" id="1713.GCA_000718325_02579"/>
<feature type="transmembrane region" description="Helical" evidence="7">
    <location>
        <begin position="68"/>
        <end position="92"/>
    </location>
</feature>
<keyword evidence="3" id="KW-1003">Cell membrane</keyword>
<dbReference type="Proteomes" id="UP000289805">
    <property type="component" value="Unassembled WGS sequence"/>
</dbReference>
<comment type="caution">
    <text evidence="9">The sequence shown here is derived from an EMBL/GenBank/DDBJ whole genome shotgun (WGS) entry which is preliminary data.</text>
</comment>
<feature type="transmembrane region" description="Helical" evidence="7">
    <location>
        <begin position="125"/>
        <end position="148"/>
    </location>
</feature>
<dbReference type="Proteomes" id="UP000290517">
    <property type="component" value="Unassembled WGS sequence"/>
</dbReference>
<comment type="subcellular location">
    <subcellularLocation>
        <location evidence="1">Cell membrane</location>
        <topology evidence="1">Multi-pass membrane protein</topology>
    </subcellularLocation>
</comment>
<protein>
    <submittedName>
        <fullName evidence="9">Type III secretion protein</fullName>
    </submittedName>
</protein>
<evidence type="ECO:0000256" key="2">
    <source>
        <dbReference type="ARBA" id="ARBA00009772"/>
    </source>
</evidence>
<dbReference type="PANTHER" id="PTHR30065">
    <property type="entry name" value="FLAGELLAR BIOSYNTHETIC PROTEIN FLIR"/>
    <property type="match status" value="1"/>
</dbReference>
<proteinExistence type="inferred from homology"/>
<dbReference type="InterPro" id="IPR002010">
    <property type="entry name" value="T3SS_IM_R"/>
</dbReference>
<dbReference type="AlphaFoldDB" id="A0A4Q1KSF6"/>
<comment type="similarity">
    <text evidence="2">Belongs to the FliR/MopE/SpaR family.</text>
</comment>
<evidence type="ECO:0000256" key="6">
    <source>
        <dbReference type="ARBA" id="ARBA00023136"/>
    </source>
</evidence>
<gene>
    <name evidence="8" type="ORF">EQW73_15025</name>
    <name evidence="9" type="ORF">EQW78_13005</name>
</gene>
<reference evidence="10 11" key="1">
    <citation type="submission" date="2019-01" db="EMBL/GenBank/DDBJ databases">
        <title>Oerskovia turbata Genome sequencing and assembly.</title>
        <authorList>
            <person name="Dou T."/>
        </authorList>
    </citation>
    <scope>NUCLEOTIDE SEQUENCE [LARGE SCALE GENOMIC DNA]</scope>
    <source>
        <strain evidence="9 10">JCM12123</strain>
        <strain evidence="8 11">JCM3160</strain>
    </source>
</reference>